<evidence type="ECO:0000256" key="2">
    <source>
        <dbReference type="ARBA" id="ARBA00022801"/>
    </source>
</evidence>
<dbReference type="InterPro" id="IPR023214">
    <property type="entry name" value="HAD_sf"/>
</dbReference>
<keyword evidence="2" id="KW-0378">Hydrolase</keyword>
<protein>
    <submittedName>
        <fullName evidence="3">HAD-like domain-containing protein</fullName>
    </submittedName>
</protein>
<dbReference type="PANTHER" id="PTHR43316:SF3">
    <property type="entry name" value="HALOACID DEHALOGENASE, TYPE II (AFU_ORTHOLOGUE AFUA_2G07750)-RELATED"/>
    <property type="match status" value="1"/>
</dbReference>
<keyword evidence="4" id="KW-1185">Reference proteome</keyword>
<dbReference type="InterPro" id="IPR051540">
    <property type="entry name" value="S-2-haloacid_dehalogenase"/>
</dbReference>
<dbReference type="Proteomes" id="UP001244011">
    <property type="component" value="Unassembled WGS sequence"/>
</dbReference>
<evidence type="ECO:0000256" key="1">
    <source>
        <dbReference type="ARBA" id="ARBA00008106"/>
    </source>
</evidence>
<dbReference type="InterPro" id="IPR006328">
    <property type="entry name" value="2-HAD"/>
</dbReference>
<dbReference type="NCBIfam" id="TIGR01428">
    <property type="entry name" value="HAD_type_II"/>
    <property type="match status" value="1"/>
</dbReference>
<dbReference type="GO" id="GO:0016791">
    <property type="term" value="F:phosphatase activity"/>
    <property type="evidence" value="ECO:0007669"/>
    <property type="project" value="UniProtKB-ARBA"/>
</dbReference>
<gene>
    <name evidence="3" type="ORF">QBC33DRAFT_526599</name>
</gene>
<dbReference type="PRINTS" id="PR00413">
    <property type="entry name" value="HADHALOGNASE"/>
</dbReference>
<dbReference type="GO" id="GO:0019120">
    <property type="term" value="F:hydrolase activity, acting on acid halide bonds, in C-halide compounds"/>
    <property type="evidence" value="ECO:0007669"/>
    <property type="project" value="InterPro"/>
</dbReference>
<dbReference type="Pfam" id="PF00702">
    <property type="entry name" value="Hydrolase"/>
    <property type="match status" value="1"/>
</dbReference>
<name>A0AAJ0C6T7_9PEZI</name>
<dbReference type="InterPro" id="IPR006439">
    <property type="entry name" value="HAD-SF_hydro_IA"/>
</dbReference>
<dbReference type="NCBIfam" id="TIGR01493">
    <property type="entry name" value="HAD-SF-IA-v2"/>
    <property type="match status" value="1"/>
</dbReference>
<dbReference type="AlphaFoldDB" id="A0AAJ0C6T7"/>
<dbReference type="SUPFAM" id="SSF56784">
    <property type="entry name" value="HAD-like"/>
    <property type="match status" value="1"/>
</dbReference>
<comment type="similarity">
    <text evidence="1">Belongs to the HAD-like hydrolase superfamily. S-2-haloalkanoic acid dehalogenase family.</text>
</comment>
<dbReference type="InterPro" id="IPR023198">
    <property type="entry name" value="PGP-like_dom2"/>
</dbReference>
<dbReference type="Gene3D" id="3.40.50.1000">
    <property type="entry name" value="HAD superfamily/HAD-like"/>
    <property type="match status" value="1"/>
</dbReference>
<evidence type="ECO:0000313" key="3">
    <source>
        <dbReference type="EMBL" id="KAK1771031.1"/>
    </source>
</evidence>
<dbReference type="GeneID" id="85310091"/>
<dbReference type="PANTHER" id="PTHR43316">
    <property type="entry name" value="HYDROLASE, HALOACID DELAHOGENASE-RELATED"/>
    <property type="match status" value="1"/>
</dbReference>
<dbReference type="Gene3D" id="1.10.150.240">
    <property type="entry name" value="Putative phosphatase, domain 2"/>
    <property type="match status" value="1"/>
</dbReference>
<dbReference type="EMBL" id="MU838999">
    <property type="protein sequence ID" value="KAK1771031.1"/>
    <property type="molecule type" value="Genomic_DNA"/>
</dbReference>
<comment type="caution">
    <text evidence="3">The sequence shown here is derived from an EMBL/GenBank/DDBJ whole genome shotgun (WGS) entry which is preliminary data.</text>
</comment>
<reference evidence="3" key="1">
    <citation type="submission" date="2023-06" db="EMBL/GenBank/DDBJ databases">
        <title>Genome-scale phylogeny and comparative genomics of the fungal order Sordariales.</title>
        <authorList>
            <consortium name="Lawrence Berkeley National Laboratory"/>
            <person name="Hensen N."/>
            <person name="Bonometti L."/>
            <person name="Westerberg I."/>
            <person name="Brannstrom I.O."/>
            <person name="Guillou S."/>
            <person name="Cros-Aarteil S."/>
            <person name="Calhoun S."/>
            <person name="Haridas S."/>
            <person name="Kuo A."/>
            <person name="Mondo S."/>
            <person name="Pangilinan J."/>
            <person name="Riley R."/>
            <person name="Labutti K."/>
            <person name="Andreopoulos B."/>
            <person name="Lipzen A."/>
            <person name="Chen C."/>
            <person name="Yanf M."/>
            <person name="Daum C."/>
            <person name="Ng V."/>
            <person name="Clum A."/>
            <person name="Steindorff A."/>
            <person name="Ohm R."/>
            <person name="Martin F."/>
            <person name="Silar P."/>
            <person name="Natvig D."/>
            <person name="Lalanne C."/>
            <person name="Gautier V."/>
            <person name="Ament-Velasquez S.L."/>
            <person name="Kruys A."/>
            <person name="Hutchinson M.I."/>
            <person name="Powell A.J."/>
            <person name="Barry K."/>
            <person name="Miller A.N."/>
            <person name="Grigoriev I.V."/>
            <person name="Debuchy R."/>
            <person name="Gladieux P."/>
            <person name="Thoren M.H."/>
            <person name="Johannesson H."/>
        </authorList>
    </citation>
    <scope>NUCLEOTIDE SEQUENCE</scope>
    <source>
        <strain evidence="3">8032-3</strain>
    </source>
</reference>
<evidence type="ECO:0000313" key="4">
    <source>
        <dbReference type="Proteomes" id="UP001244011"/>
    </source>
</evidence>
<proteinExistence type="inferred from homology"/>
<dbReference type="RefSeq" id="XP_060287244.1">
    <property type="nucleotide sequence ID" value="XM_060426904.1"/>
</dbReference>
<dbReference type="InterPro" id="IPR036412">
    <property type="entry name" value="HAD-like_sf"/>
</dbReference>
<accession>A0AAJ0C6T7</accession>
<organism evidence="3 4">
    <name type="scientific">Phialemonium atrogriseum</name>
    <dbReference type="NCBI Taxonomy" id="1093897"/>
    <lineage>
        <taxon>Eukaryota</taxon>
        <taxon>Fungi</taxon>
        <taxon>Dikarya</taxon>
        <taxon>Ascomycota</taxon>
        <taxon>Pezizomycotina</taxon>
        <taxon>Sordariomycetes</taxon>
        <taxon>Sordariomycetidae</taxon>
        <taxon>Cephalothecales</taxon>
        <taxon>Cephalothecaceae</taxon>
        <taxon>Phialemonium</taxon>
    </lineage>
</organism>
<sequence length="332" mass="37336">MRSRLVRLVPAFFPCSDWRPSWDTYVVTGSTFGSPNAIKGTTQLAAGREETRLGIPSNTRNMTGKGPEPWQNQIKALTFDVFGTCVDWRSSVQEALKKEAAAKISSAAFAHLPTDVQSRARGLTDQDWAVFAQEWRNSYGRFTRSFVPGETEWKDIDTHHRDSLVEILMRWQLDGFYSPEEVERLSRTWHFLKPWPDTSQGIHMLGTKLVTATLSNGNRALLKDLNDHGDLGFQRLISAEDFRAYKPNRAVYLGACESLGLATQQVAMVAAHLGDLEAARACGLRTVYVERPDEEEWKPGEDRYEGAKQWVDIWVAEGEGGFVGLAKKLQVV</sequence>